<feature type="region of interest" description="Disordered" evidence="1">
    <location>
        <begin position="715"/>
        <end position="774"/>
    </location>
</feature>
<feature type="region of interest" description="Disordered" evidence="1">
    <location>
        <begin position="123"/>
        <end position="151"/>
    </location>
</feature>
<evidence type="ECO:0000256" key="1">
    <source>
        <dbReference type="SAM" id="MobiDB-lite"/>
    </source>
</evidence>
<name>A0A7S4Q1L1_9DINO</name>
<reference evidence="2" key="1">
    <citation type="submission" date="2021-01" db="EMBL/GenBank/DDBJ databases">
        <authorList>
            <person name="Corre E."/>
            <person name="Pelletier E."/>
            <person name="Niang G."/>
            <person name="Scheremetjew M."/>
            <person name="Finn R."/>
            <person name="Kale V."/>
            <person name="Holt S."/>
            <person name="Cochrane G."/>
            <person name="Meng A."/>
            <person name="Brown T."/>
            <person name="Cohen L."/>
        </authorList>
    </citation>
    <scope>NUCLEOTIDE SEQUENCE</scope>
    <source>
        <strain evidence="2">CCMP3105</strain>
    </source>
</reference>
<dbReference type="InterPro" id="IPR011992">
    <property type="entry name" value="EF-hand-dom_pair"/>
</dbReference>
<feature type="region of interest" description="Disordered" evidence="1">
    <location>
        <begin position="39"/>
        <end position="70"/>
    </location>
</feature>
<feature type="region of interest" description="Disordered" evidence="1">
    <location>
        <begin position="310"/>
        <end position="337"/>
    </location>
</feature>
<gene>
    <name evidence="2" type="ORF">AMON00008_LOCUS9144</name>
</gene>
<dbReference type="SUPFAM" id="SSF47473">
    <property type="entry name" value="EF-hand"/>
    <property type="match status" value="1"/>
</dbReference>
<dbReference type="Gene3D" id="1.10.238.10">
    <property type="entry name" value="EF-hand"/>
    <property type="match status" value="1"/>
</dbReference>
<protein>
    <recommendedName>
        <fullName evidence="3">EF-hand domain-containing protein</fullName>
    </recommendedName>
</protein>
<organism evidence="2">
    <name type="scientific">Alexandrium monilatum</name>
    <dbReference type="NCBI Taxonomy" id="311494"/>
    <lineage>
        <taxon>Eukaryota</taxon>
        <taxon>Sar</taxon>
        <taxon>Alveolata</taxon>
        <taxon>Dinophyceae</taxon>
        <taxon>Gonyaulacales</taxon>
        <taxon>Pyrocystaceae</taxon>
        <taxon>Alexandrium</taxon>
    </lineage>
</organism>
<sequence length="774" mass="85156">MAPAPLRYGQRRLTEEDKMKMFRSRWALIAAGARCFPASLQPGSPTGNPRLATRQNSEPALSSAHRGSHIDEEMEQVKGVLEQILPARKQHPVAGFPRRNHSDAALPQLMQPPAVAGLGTGLENRGTLSPGSEALSRPASRTGEGGGLNLEGTGKFQNQILERFRQQLLRRFLSLHDAFERLNHNVSRDRALTHTEFRNALERLGVGEQDSKAIFTAMDSHSVGGVTLSEFLHALVDVSPEALLWELRCRLIRFDIGTHTLNKALELVKWPQHGWLSRATKVKRRTTRRSSRGCCACAACARSGIECSHSGAVREGSSPSKGRRYTDPLNGVPQGHESASMAVNEELASALDETSPKGRSVSCHFSRGDWLKLCTSMYLTLLESERLFKYLVDPEKGTVDLRTMFETLRTTVEPDVPLERFVTKAVVRYDSLENAFNAFSEDLDSISDEERVMRWQGFYSLAVALNVNDRCASELWNVLSRSNLMYGRMSELKAAGGAAFGDYDEDGEQAVTKEVFLHELSLWAPDTALGDLKGQLCERFGSLAEGQRALEQQLPQKEDLSPLELEARLRAAGIKHCDIEGALRTVASKDGSVSLEAAISTMRAIRPRSSRLPSKLSDGARSAVRNQTQPLWEQLREVQTDMRRGMSWSAAGGDGSGASVGKDFSPPNSPPKVDRRKFTEAIHGAVKSADSTRSRSVLHHAHRQVLKLEERWAGMPLSPSASNTTPGRARHSSVSGPPPSPGGAIVATAQLRIDRRELPKEAPSPWRAAVQQVR</sequence>
<evidence type="ECO:0008006" key="3">
    <source>
        <dbReference type="Google" id="ProtNLM"/>
    </source>
</evidence>
<evidence type="ECO:0000313" key="2">
    <source>
        <dbReference type="EMBL" id="CAE4569525.1"/>
    </source>
</evidence>
<dbReference type="AlphaFoldDB" id="A0A7S4Q1L1"/>
<feature type="compositionally biased region" description="Polar residues" evidence="1">
    <location>
        <begin position="41"/>
        <end position="60"/>
    </location>
</feature>
<dbReference type="EMBL" id="HBNR01014141">
    <property type="protein sequence ID" value="CAE4569525.1"/>
    <property type="molecule type" value="Transcribed_RNA"/>
</dbReference>
<accession>A0A7S4Q1L1</accession>
<feature type="region of interest" description="Disordered" evidence="1">
    <location>
        <begin position="646"/>
        <end position="675"/>
    </location>
</feature>
<proteinExistence type="predicted"/>